<keyword evidence="3" id="KW-1185">Reference proteome</keyword>
<dbReference type="RefSeq" id="WP_091442902.1">
    <property type="nucleotide sequence ID" value="NZ_FMTP01000007.1"/>
</dbReference>
<accession>A0A1G4UF70</accession>
<evidence type="ECO:0000256" key="1">
    <source>
        <dbReference type="SAM" id="SignalP"/>
    </source>
</evidence>
<evidence type="ECO:0000313" key="2">
    <source>
        <dbReference type="EMBL" id="SCW92227.1"/>
    </source>
</evidence>
<keyword evidence="1" id="KW-0732">Signal</keyword>
<feature type="chain" id="PRO_5011631429" description="YARHG domain-containing protein" evidence="1">
    <location>
        <begin position="30"/>
        <end position="68"/>
    </location>
</feature>
<reference evidence="3" key="1">
    <citation type="submission" date="2016-10" db="EMBL/GenBank/DDBJ databases">
        <authorList>
            <person name="Varghese N."/>
            <person name="Submissions S."/>
        </authorList>
    </citation>
    <scope>NUCLEOTIDE SEQUENCE [LARGE SCALE GENOMIC DNA]</scope>
    <source>
        <strain evidence="3">CGMCC 1.1761</strain>
    </source>
</reference>
<evidence type="ECO:0000313" key="3">
    <source>
        <dbReference type="Proteomes" id="UP000198889"/>
    </source>
</evidence>
<proteinExistence type="predicted"/>
<dbReference type="Proteomes" id="UP000198889">
    <property type="component" value="Unassembled WGS sequence"/>
</dbReference>
<gene>
    <name evidence="2" type="ORF">SAMN05660859_3815</name>
</gene>
<name>A0A1G4UF70_9HYPH</name>
<feature type="signal peptide" evidence="1">
    <location>
        <begin position="1"/>
        <end position="29"/>
    </location>
</feature>
<evidence type="ECO:0008006" key="4">
    <source>
        <dbReference type="Google" id="ProtNLM"/>
    </source>
</evidence>
<dbReference type="EMBL" id="FMTP01000007">
    <property type="protein sequence ID" value="SCW92227.1"/>
    <property type="molecule type" value="Genomic_DNA"/>
</dbReference>
<dbReference type="STRING" id="177413.SAMN05660859_3815"/>
<sequence>MKKCVVAALALAAVLVGLLALPFLPVADATTDPSRQPAGYKTCFLERRAVFTQGAPRWVKERRCVFAE</sequence>
<protein>
    <recommendedName>
        <fullName evidence="4">YARHG domain-containing protein</fullName>
    </recommendedName>
</protein>
<organism evidence="2 3">
    <name type="scientific">Ancylobacter rudongensis</name>
    <dbReference type="NCBI Taxonomy" id="177413"/>
    <lineage>
        <taxon>Bacteria</taxon>
        <taxon>Pseudomonadati</taxon>
        <taxon>Pseudomonadota</taxon>
        <taxon>Alphaproteobacteria</taxon>
        <taxon>Hyphomicrobiales</taxon>
        <taxon>Xanthobacteraceae</taxon>
        <taxon>Ancylobacter</taxon>
    </lineage>
</organism>
<dbReference type="AlphaFoldDB" id="A0A1G4UF70"/>